<dbReference type="InterPro" id="IPR023116">
    <property type="entry name" value="Phosphonoacetate_hydro_insert"/>
</dbReference>
<gene>
    <name evidence="1" type="ORF">SAMN04487864_104118</name>
</gene>
<evidence type="ECO:0000313" key="2">
    <source>
        <dbReference type="Proteomes" id="UP000198943"/>
    </source>
</evidence>
<protein>
    <submittedName>
        <fullName evidence="1">Phosphonoacetate hydrolase</fullName>
    </submittedName>
</protein>
<dbReference type="PANTHER" id="PTHR10151:SF120">
    <property type="entry name" value="BIS(5'-ADENOSYL)-TRIPHOSPHATASE"/>
    <property type="match status" value="1"/>
</dbReference>
<keyword evidence="2" id="KW-1185">Reference proteome</keyword>
<sequence>MQRRSPFIMNKVLILVIDGCAPEYITPEFAPNIHRLAKQYGFVKTVKAVVPTVTNVNHASILSGKFPSETGMVGNYYYNPITGEEGYIEEKGFMKAETLLQAYRKRGLKTAFLTVKGKLLGVYGHAADIGISVQTPDASLLKEYGLPAPPAVSSLESSGWIVNAALAVIKKEDPALVYCTTNDYGFHHFGPEATEAQLQIRQIDEAVAAIHEADKERQIYITADHGMNQKHYLLDFQQLADEAGLHIFCLAPLKDRYRENHVYQEGGILYLFLKKPEEKDALLALIQSRPEIEAVMSNKEAAEKLHLPLHGIGDYVIFAAPDCAFGELGGTATLVTDASRTHGSLYEQEVPLLAIHPAAPEEAYQYSKDIAAVLFKSI</sequence>
<reference evidence="2" key="1">
    <citation type="submission" date="2016-10" db="EMBL/GenBank/DDBJ databases">
        <authorList>
            <person name="Varghese N."/>
            <person name="Submissions S."/>
        </authorList>
    </citation>
    <scope>NUCLEOTIDE SEQUENCE [LARGE SCALE GENOMIC DNA]</scope>
    <source>
        <strain evidence="2">DSM 11005</strain>
    </source>
</reference>
<dbReference type="Pfam" id="PF01663">
    <property type="entry name" value="Phosphodiest"/>
    <property type="match status" value="1"/>
</dbReference>
<dbReference type="PANTHER" id="PTHR10151">
    <property type="entry name" value="ECTONUCLEOTIDE PYROPHOSPHATASE/PHOSPHODIESTERASE"/>
    <property type="match status" value="1"/>
</dbReference>
<dbReference type="Gene3D" id="3.30.1360.110">
    <property type="entry name" value="Domain 2, Phosphonoacetate Hydrolase"/>
    <property type="match status" value="1"/>
</dbReference>
<accession>A0A1G6K8P1</accession>
<dbReference type="InterPro" id="IPR002591">
    <property type="entry name" value="Phosphodiest/P_Trfase"/>
</dbReference>
<dbReference type="InterPro" id="IPR017850">
    <property type="entry name" value="Alkaline_phosphatase_core_sf"/>
</dbReference>
<dbReference type="SUPFAM" id="SSF53649">
    <property type="entry name" value="Alkaline phosphatase-like"/>
    <property type="match status" value="1"/>
</dbReference>
<dbReference type="Proteomes" id="UP000198943">
    <property type="component" value="Unassembled WGS sequence"/>
</dbReference>
<proteinExistence type="predicted"/>
<evidence type="ECO:0000313" key="1">
    <source>
        <dbReference type="EMBL" id="SDC27238.1"/>
    </source>
</evidence>
<name>A0A1G6K8P1_9FIRM</name>
<keyword evidence="1" id="KW-0378">Hydrolase</keyword>
<dbReference type="EMBL" id="FMYW01000004">
    <property type="protein sequence ID" value="SDC27238.1"/>
    <property type="molecule type" value="Genomic_DNA"/>
</dbReference>
<dbReference type="Gene3D" id="3.40.720.10">
    <property type="entry name" value="Alkaline Phosphatase, subunit A"/>
    <property type="match status" value="1"/>
</dbReference>
<dbReference type="GO" id="GO:0016787">
    <property type="term" value="F:hydrolase activity"/>
    <property type="evidence" value="ECO:0007669"/>
    <property type="project" value="UniProtKB-KW"/>
</dbReference>
<dbReference type="AlphaFoldDB" id="A0A1G6K8P1"/>
<organism evidence="1 2">
    <name type="scientific">Succiniclasticum ruminis</name>
    <dbReference type="NCBI Taxonomy" id="40841"/>
    <lineage>
        <taxon>Bacteria</taxon>
        <taxon>Bacillati</taxon>
        <taxon>Bacillota</taxon>
        <taxon>Negativicutes</taxon>
        <taxon>Acidaminococcales</taxon>
        <taxon>Acidaminococcaceae</taxon>
        <taxon>Succiniclasticum</taxon>
    </lineage>
</organism>